<organism evidence="1 2">
    <name type="scientific">Luteolibacter arcticus</name>
    <dbReference type="NCBI Taxonomy" id="1581411"/>
    <lineage>
        <taxon>Bacteria</taxon>
        <taxon>Pseudomonadati</taxon>
        <taxon>Verrucomicrobiota</taxon>
        <taxon>Verrucomicrobiia</taxon>
        <taxon>Verrucomicrobiales</taxon>
        <taxon>Verrucomicrobiaceae</taxon>
        <taxon>Luteolibacter</taxon>
    </lineage>
</organism>
<comment type="caution">
    <text evidence="1">The sequence shown here is derived from an EMBL/GenBank/DDBJ whole genome shotgun (WGS) entry which is preliminary data.</text>
</comment>
<evidence type="ECO:0000313" key="1">
    <source>
        <dbReference type="EMBL" id="MCW1926410.1"/>
    </source>
</evidence>
<dbReference type="EMBL" id="JAPDDT010000025">
    <property type="protein sequence ID" value="MCW1926410.1"/>
    <property type="molecule type" value="Genomic_DNA"/>
</dbReference>
<sequence>MIADPLRAARHQATLPIYCPACGYTATIATPGEATLHGIVERSHELEWNHERDMLLRLDALVRRFPDSLHRDKVRVTTSKAGPDNQYHLILDSRPTHTQPVITRRIEPDPEFDAALDADPELRDWMKGSSFLLYPRLSAFAEEADYSAEYAIDELKCPTCLRDYIAIDRAFFETLV</sequence>
<name>A0ABT3GSB1_9BACT</name>
<gene>
    <name evidence="1" type="ORF">OKA05_27915</name>
</gene>
<evidence type="ECO:0000313" key="2">
    <source>
        <dbReference type="Proteomes" id="UP001320876"/>
    </source>
</evidence>
<protein>
    <submittedName>
        <fullName evidence="1">Uncharacterized protein</fullName>
    </submittedName>
</protein>
<proteinExistence type="predicted"/>
<keyword evidence="2" id="KW-1185">Reference proteome</keyword>
<dbReference type="RefSeq" id="WP_264490518.1">
    <property type="nucleotide sequence ID" value="NZ_JAPDDT010000025.1"/>
</dbReference>
<accession>A0ABT3GSB1</accession>
<reference evidence="1 2" key="1">
    <citation type="submission" date="2022-10" db="EMBL/GenBank/DDBJ databases">
        <title>Luteolibacter arcticus strain CCTCC AB 2014275, whole genome shotgun sequencing project.</title>
        <authorList>
            <person name="Zhao G."/>
            <person name="Shen L."/>
        </authorList>
    </citation>
    <scope>NUCLEOTIDE SEQUENCE [LARGE SCALE GENOMIC DNA]</scope>
    <source>
        <strain evidence="1 2">CCTCC AB 2014275</strain>
    </source>
</reference>
<dbReference type="Proteomes" id="UP001320876">
    <property type="component" value="Unassembled WGS sequence"/>
</dbReference>